<accession>A0A2Z2P3M5</accession>
<dbReference type="InterPro" id="IPR016986">
    <property type="entry name" value="UCP031982_abhydr"/>
</dbReference>
<evidence type="ECO:0008006" key="7">
    <source>
        <dbReference type="Google" id="ProtNLM"/>
    </source>
</evidence>
<dbReference type="SUPFAM" id="SSF53474">
    <property type="entry name" value="alpha/beta-Hydrolases"/>
    <property type="match status" value="1"/>
</dbReference>
<keyword evidence="6" id="KW-1185">Reference proteome</keyword>
<dbReference type="GO" id="GO:0003847">
    <property type="term" value="F:1-alkyl-2-acetylglycerophosphocholine esterase activity"/>
    <property type="evidence" value="ECO:0007669"/>
    <property type="project" value="TreeGrafter"/>
</dbReference>
<dbReference type="Pfam" id="PF03403">
    <property type="entry name" value="PAF-AH_p_II"/>
    <property type="match status" value="1"/>
</dbReference>
<evidence type="ECO:0000256" key="1">
    <source>
        <dbReference type="ARBA" id="ARBA00022801"/>
    </source>
</evidence>
<dbReference type="Proteomes" id="UP000250079">
    <property type="component" value="Chromosome"/>
</dbReference>
<dbReference type="GO" id="GO:0016042">
    <property type="term" value="P:lipid catabolic process"/>
    <property type="evidence" value="ECO:0007669"/>
    <property type="project" value="UniProtKB-KW"/>
</dbReference>
<dbReference type="RefSeq" id="WP_088920872.1">
    <property type="nucleotide sequence ID" value="NZ_CP018632.1"/>
</dbReference>
<dbReference type="OrthoDB" id="192696at2"/>
<evidence type="ECO:0000256" key="4">
    <source>
        <dbReference type="SAM" id="SignalP"/>
    </source>
</evidence>
<evidence type="ECO:0000313" key="6">
    <source>
        <dbReference type="Proteomes" id="UP000250079"/>
    </source>
</evidence>
<evidence type="ECO:0000313" key="5">
    <source>
        <dbReference type="EMBL" id="ASJ76050.1"/>
    </source>
</evidence>
<dbReference type="Gene3D" id="3.40.50.1820">
    <property type="entry name" value="alpha/beta hydrolase"/>
    <property type="match status" value="1"/>
</dbReference>
<sequence>MNLSGISFTLLLIAATHCVQASESPSAGEAVIHEPGYRTFEVQAGHHENPFSGVMYYPANEDGNTVLLGENPVFQGVNVRQDAGMAKGRFPVLLLSHGLGGHTGTLSWLGAELARQGVMVVAVNHPNSTTRDFDMLKGLDHWTRVLDLQAALHQLAADPVMGASMDMNSLHAAGFSYGGWTALSMGGVSGNLAGYAAHCKSVGTASTHCADITRAGIDLSTLDSVHWDASYKDKRIKSVIAIDPGLLYGIQRSDVVELVDNVLLIGLGEGKDRLLATDFSDSGSGFAAMLPNATISSIAPANHFSTFLLCKPIGAELLAEEGDDPVCTDPVSADRQRIHEQVIEQIAAFIER</sequence>
<evidence type="ECO:0000256" key="3">
    <source>
        <dbReference type="ARBA" id="ARBA00023098"/>
    </source>
</evidence>
<reference evidence="5 6" key="1">
    <citation type="submission" date="2016-12" db="EMBL/GenBank/DDBJ databases">
        <authorList>
            <person name="Song W.-J."/>
            <person name="Kurnit D.M."/>
        </authorList>
    </citation>
    <scope>NUCLEOTIDE SEQUENCE [LARGE SCALE GENOMIC DNA]</scope>
    <source>
        <strain evidence="5 6">IMCC3135</strain>
    </source>
</reference>
<keyword evidence="2" id="KW-0442">Lipid degradation</keyword>
<organism evidence="5 6">
    <name type="scientific">Granulosicoccus antarcticus IMCC3135</name>
    <dbReference type="NCBI Taxonomy" id="1192854"/>
    <lineage>
        <taxon>Bacteria</taxon>
        <taxon>Pseudomonadati</taxon>
        <taxon>Pseudomonadota</taxon>
        <taxon>Gammaproteobacteria</taxon>
        <taxon>Chromatiales</taxon>
        <taxon>Granulosicoccaceae</taxon>
        <taxon>Granulosicoccus</taxon>
    </lineage>
</organism>
<dbReference type="EMBL" id="CP018632">
    <property type="protein sequence ID" value="ASJ76050.1"/>
    <property type="molecule type" value="Genomic_DNA"/>
</dbReference>
<keyword evidence="4" id="KW-0732">Signal</keyword>
<dbReference type="PANTHER" id="PTHR10272:SF0">
    <property type="entry name" value="PLATELET-ACTIVATING FACTOR ACETYLHYDROLASE"/>
    <property type="match status" value="1"/>
</dbReference>
<evidence type="ECO:0000256" key="2">
    <source>
        <dbReference type="ARBA" id="ARBA00022963"/>
    </source>
</evidence>
<dbReference type="PANTHER" id="PTHR10272">
    <property type="entry name" value="PLATELET-ACTIVATING FACTOR ACETYLHYDROLASE"/>
    <property type="match status" value="1"/>
</dbReference>
<name>A0A2Z2P3M5_9GAMM</name>
<proteinExistence type="predicted"/>
<keyword evidence="3" id="KW-0443">Lipid metabolism</keyword>
<protein>
    <recommendedName>
        <fullName evidence="7">Dienelactone hydrolase</fullName>
    </recommendedName>
</protein>
<gene>
    <name evidence="5" type="ORF">IMCC3135_30005</name>
</gene>
<dbReference type="AlphaFoldDB" id="A0A2Z2P3M5"/>
<feature type="signal peptide" evidence="4">
    <location>
        <begin position="1"/>
        <end position="21"/>
    </location>
</feature>
<dbReference type="InterPro" id="IPR029058">
    <property type="entry name" value="AB_hydrolase_fold"/>
</dbReference>
<keyword evidence="1" id="KW-0378">Hydrolase</keyword>
<dbReference type="KEGG" id="gai:IMCC3135_30005"/>
<feature type="chain" id="PRO_5016250823" description="Dienelactone hydrolase" evidence="4">
    <location>
        <begin position="22"/>
        <end position="352"/>
    </location>
</feature>
<dbReference type="PIRSF" id="PIRSF031982">
    <property type="entry name" value="UCP031982_abhydr"/>
    <property type="match status" value="1"/>
</dbReference>